<dbReference type="InterPro" id="IPR039420">
    <property type="entry name" value="WalR-like"/>
</dbReference>
<dbReference type="Gene3D" id="3.40.50.2300">
    <property type="match status" value="1"/>
</dbReference>
<proteinExistence type="predicted"/>
<dbReference type="Proteomes" id="UP000199649">
    <property type="component" value="Chromosome I"/>
</dbReference>
<organism evidence="8 9">
    <name type="scientific">Agrococcus carbonis</name>
    <dbReference type="NCBI Taxonomy" id="684552"/>
    <lineage>
        <taxon>Bacteria</taxon>
        <taxon>Bacillati</taxon>
        <taxon>Actinomycetota</taxon>
        <taxon>Actinomycetes</taxon>
        <taxon>Micrococcales</taxon>
        <taxon>Microbacteriaceae</taxon>
        <taxon>Agrococcus</taxon>
    </lineage>
</organism>
<feature type="domain" description="Response regulatory" evidence="7">
    <location>
        <begin position="4"/>
        <end position="118"/>
    </location>
</feature>
<keyword evidence="1 6" id="KW-0597">Phosphoprotein</keyword>
<dbReference type="GO" id="GO:0005829">
    <property type="term" value="C:cytosol"/>
    <property type="evidence" value="ECO:0007669"/>
    <property type="project" value="TreeGrafter"/>
</dbReference>
<protein>
    <submittedName>
        <fullName evidence="8">Response regulator receiver domain-containing protein</fullName>
    </submittedName>
</protein>
<dbReference type="FunFam" id="3.40.50.2300:FF:000001">
    <property type="entry name" value="DNA-binding response regulator PhoB"/>
    <property type="match status" value="1"/>
</dbReference>
<evidence type="ECO:0000256" key="4">
    <source>
        <dbReference type="ARBA" id="ARBA00023125"/>
    </source>
</evidence>
<keyword evidence="5" id="KW-0804">Transcription</keyword>
<dbReference type="AlphaFoldDB" id="A0A1H1MHS3"/>
<keyword evidence="2" id="KW-0902">Two-component regulatory system</keyword>
<dbReference type="PANTHER" id="PTHR48111">
    <property type="entry name" value="REGULATOR OF RPOS"/>
    <property type="match status" value="1"/>
</dbReference>
<dbReference type="SUPFAM" id="SSF52172">
    <property type="entry name" value="CheY-like"/>
    <property type="match status" value="1"/>
</dbReference>
<dbReference type="GO" id="GO:0000976">
    <property type="term" value="F:transcription cis-regulatory region binding"/>
    <property type="evidence" value="ECO:0007669"/>
    <property type="project" value="TreeGrafter"/>
</dbReference>
<evidence type="ECO:0000256" key="2">
    <source>
        <dbReference type="ARBA" id="ARBA00023012"/>
    </source>
</evidence>
<dbReference type="PANTHER" id="PTHR48111:SF1">
    <property type="entry name" value="TWO-COMPONENT RESPONSE REGULATOR ORR33"/>
    <property type="match status" value="1"/>
</dbReference>
<dbReference type="RefSeq" id="WP_197674434.1">
    <property type="nucleotide sequence ID" value="NZ_LT629734.1"/>
</dbReference>
<dbReference type="InterPro" id="IPR011006">
    <property type="entry name" value="CheY-like_superfamily"/>
</dbReference>
<dbReference type="CDD" id="cd17574">
    <property type="entry name" value="REC_OmpR"/>
    <property type="match status" value="1"/>
</dbReference>
<keyword evidence="9" id="KW-1185">Reference proteome</keyword>
<dbReference type="InterPro" id="IPR001789">
    <property type="entry name" value="Sig_transdc_resp-reg_receiver"/>
</dbReference>
<reference evidence="9" key="1">
    <citation type="submission" date="2016-10" db="EMBL/GenBank/DDBJ databases">
        <authorList>
            <person name="Varghese N."/>
            <person name="Submissions S."/>
        </authorList>
    </citation>
    <scope>NUCLEOTIDE SEQUENCE [LARGE SCALE GENOMIC DNA]</scope>
    <source>
        <strain evidence="9">DSM 22965</strain>
    </source>
</reference>
<keyword evidence="3" id="KW-0805">Transcription regulation</keyword>
<dbReference type="GO" id="GO:0006355">
    <property type="term" value="P:regulation of DNA-templated transcription"/>
    <property type="evidence" value="ECO:0007669"/>
    <property type="project" value="TreeGrafter"/>
</dbReference>
<evidence type="ECO:0000256" key="3">
    <source>
        <dbReference type="ARBA" id="ARBA00023015"/>
    </source>
</evidence>
<dbReference type="GO" id="GO:0032993">
    <property type="term" value="C:protein-DNA complex"/>
    <property type="evidence" value="ECO:0007669"/>
    <property type="project" value="TreeGrafter"/>
</dbReference>
<evidence type="ECO:0000256" key="6">
    <source>
        <dbReference type="PROSITE-ProRule" id="PRU00169"/>
    </source>
</evidence>
<gene>
    <name evidence="8" type="ORF">SAMN04489719_0982</name>
</gene>
<evidence type="ECO:0000313" key="9">
    <source>
        <dbReference type="Proteomes" id="UP000199649"/>
    </source>
</evidence>
<dbReference type="PROSITE" id="PS50110">
    <property type="entry name" value="RESPONSE_REGULATORY"/>
    <property type="match status" value="1"/>
</dbReference>
<dbReference type="EMBL" id="LT629734">
    <property type="protein sequence ID" value="SDR86207.1"/>
    <property type="molecule type" value="Genomic_DNA"/>
</dbReference>
<evidence type="ECO:0000259" key="7">
    <source>
        <dbReference type="PROSITE" id="PS50110"/>
    </source>
</evidence>
<evidence type="ECO:0000256" key="1">
    <source>
        <dbReference type="ARBA" id="ARBA00022553"/>
    </source>
</evidence>
<accession>A0A1H1MHS3</accession>
<sequence length="119" mass="12681">MNERILVVDDDRDIRDLVTIKLESAGHEVVARADGSQALEAALEGGWGVIVLDVMMPGMSGIDVLRAIRDTGDRTPVILLTARGQEKDIEAGFAAGADHYVTKPFSPRALLARVTAALG</sequence>
<keyword evidence="4" id="KW-0238">DNA-binding</keyword>
<dbReference type="SMART" id="SM00448">
    <property type="entry name" value="REC"/>
    <property type="match status" value="1"/>
</dbReference>
<name>A0A1H1MHS3_9MICO</name>
<dbReference type="Pfam" id="PF00072">
    <property type="entry name" value="Response_reg"/>
    <property type="match status" value="1"/>
</dbReference>
<evidence type="ECO:0000313" key="8">
    <source>
        <dbReference type="EMBL" id="SDR86207.1"/>
    </source>
</evidence>
<evidence type="ECO:0000256" key="5">
    <source>
        <dbReference type="ARBA" id="ARBA00023163"/>
    </source>
</evidence>
<dbReference type="GO" id="GO:0000156">
    <property type="term" value="F:phosphorelay response regulator activity"/>
    <property type="evidence" value="ECO:0007669"/>
    <property type="project" value="TreeGrafter"/>
</dbReference>
<dbReference type="STRING" id="684552.SAMN04489719_0982"/>
<feature type="modified residue" description="4-aspartylphosphate" evidence="6">
    <location>
        <position position="53"/>
    </location>
</feature>